<organism evidence="1 2">
    <name type="scientific">Cerrena zonata</name>
    <dbReference type="NCBI Taxonomy" id="2478898"/>
    <lineage>
        <taxon>Eukaryota</taxon>
        <taxon>Fungi</taxon>
        <taxon>Dikarya</taxon>
        <taxon>Basidiomycota</taxon>
        <taxon>Agaricomycotina</taxon>
        <taxon>Agaricomycetes</taxon>
        <taxon>Polyporales</taxon>
        <taxon>Cerrenaceae</taxon>
        <taxon>Cerrena</taxon>
    </lineage>
</organism>
<accession>A0AAW0FRT0</accession>
<keyword evidence="2" id="KW-1185">Reference proteome</keyword>
<dbReference type="AlphaFoldDB" id="A0AAW0FRT0"/>
<gene>
    <name evidence="1" type="ORF">QCA50_016732</name>
</gene>
<comment type="caution">
    <text evidence="1">The sequence shown here is derived from an EMBL/GenBank/DDBJ whole genome shotgun (WGS) entry which is preliminary data.</text>
</comment>
<reference evidence="1 2" key="1">
    <citation type="submission" date="2022-09" db="EMBL/GenBank/DDBJ databases">
        <authorList>
            <person name="Palmer J.M."/>
        </authorList>
    </citation>
    <scope>NUCLEOTIDE SEQUENCE [LARGE SCALE GENOMIC DNA]</scope>
    <source>
        <strain evidence="1 2">DSM 7382</strain>
    </source>
</reference>
<evidence type="ECO:0000313" key="1">
    <source>
        <dbReference type="EMBL" id="KAK7680223.1"/>
    </source>
</evidence>
<proteinExistence type="predicted"/>
<sequence length="243" mass="27273">MVKEVLAHLAPRCQELHDQTFLPLLLEYLDDTDSSSTALWYFTHNLGNLCIHPPILCDDQQCILYIRKWTEKLPRIIYAVTTCISSDRAKERLLFWTLSALPIILATILRPLSPVAIIGVLFLHSYGRIQRVLDPSGIIHSRYLLEVTSQLSSAHDEITSLRHTVESHNTSVATLQTELKSFNTTQSTLKATQVKLVDTESQLVEAKTRVLDLGAEVECLKHARAEVLGRLKGCVWGDAESSS</sequence>
<name>A0AAW0FRT0_9APHY</name>
<evidence type="ECO:0000313" key="2">
    <source>
        <dbReference type="Proteomes" id="UP001385951"/>
    </source>
</evidence>
<protein>
    <submittedName>
        <fullName evidence="1">Uncharacterized protein</fullName>
    </submittedName>
</protein>
<dbReference type="Proteomes" id="UP001385951">
    <property type="component" value="Unassembled WGS sequence"/>
</dbReference>
<dbReference type="EMBL" id="JASBNA010000051">
    <property type="protein sequence ID" value="KAK7680223.1"/>
    <property type="molecule type" value="Genomic_DNA"/>
</dbReference>